<evidence type="ECO:0000256" key="3">
    <source>
        <dbReference type="ARBA" id="ARBA00022741"/>
    </source>
</evidence>
<dbReference type="CDD" id="cd03230">
    <property type="entry name" value="ABC_DR_subfamily_A"/>
    <property type="match status" value="1"/>
</dbReference>
<dbReference type="Pfam" id="PF00005">
    <property type="entry name" value="ABC_tran"/>
    <property type="match status" value="1"/>
</dbReference>
<dbReference type="EMBL" id="SGXD01000002">
    <property type="protein sequence ID" value="RZS90238.1"/>
    <property type="molecule type" value="Genomic_DNA"/>
</dbReference>
<dbReference type="PANTHER" id="PTHR43335">
    <property type="entry name" value="ABC TRANSPORTER, ATP-BINDING PROTEIN"/>
    <property type="match status" value="1"/>
</dbReference>
<keyword evidence="3" id="KW-0547">Nucleotide-binding</keyword>
<proteinExistence type="inferred from homology"/>
<dbReference type="RefSeq" id="WP_165400227.1">
    <property type="nucleotide sequence ID" value="NZ_SGXD01000002.1"/>
</dbReference>
<dbReference type="PROSITE" id="PS50893">
    <property type="entry name" value="ABC_TRANSPORTER_2"/>
    <property type="match status" value="1"/>
</dbReference>
<dbReference type="GO" id="GO:0005524">
    <property type="term" value="F:ATP binding"/>
    <property type="evidence" value="ECO:0007669"/>
    <property type="project" value="UniProtKB-KW"/>
</dbReference>
<protein>
    <submittedName>
        <fullName evidence="6">ABC-2 type transport system ATP-binding protein</fullName>
    </submittedName>
</protein>
<dbReference type="SMART" id="SM00382">
    <property type="entry name" value="AAA"/>
    <property type="match status" value="1"/>
</dbReference>
<organism evidence="6 7">
    <name type="scientific">Motilibacter rhizosphaerae</name>
    <dbReference type="NCBI Taxonomy" id="598652"/>
    <lineage>
        <taxon>Bacteria</taxon>
        <taxon>Bacillati</taxon>
        <taxon>Actinomycetota</taxon>
        <taxon>Actinomycetes</taxon>
        <taxon>Motilibacterales</taxon>
        <taxon>Motilibacteraceae</taxon>
        <taxon>Motilibacter</taxon>
    </lineage>
</organism>
<evidence type="ECO:0000256" key="4">
    <source>
        <dbReference type="ARBA" id="ARBA00022840"/>
    </source>
</evidence>
<dbReference type="SUPFAM" id="SSF52540">
    <property type="entry name" value="P-loop containing nucleoside triphosphate hydrolases"/>
    <property type="match status" value="1"/>
</dbReference>
<dbReference type="InterPro" id="IPR003593">
    <property type="entry name" value="AAA+_ATPase"/>
</dbReference>
<feature type="domain" description="ABC transporter" evidence="5">
    <location>
        <begin position="11"/>
        <end position="237"/>
    </location>
</feature>
<dbReference type="InterPro" id="IPR017871">
    <property type="entry name" value="ABC_transporter-like_CS"/>
</dbReference>
<dbReference type="InterPro" id="IPR003439">
    <property type="entry name" value="ABC_transporter-like_ATP-bd"/>
</dbReference>
<evidence type="ECO:0000256" key="2">
    <source>
        <dbReference type="ARBA" id="ARBA00022448"/>
    </source>
</evidence>
<evidence type="ECO:0000313" key="6">
    <source>
        <dbReference type="EMBL" id="RZS90238.1"/>
    </source>
</evidence>
<dbReference type="PANTHER" id="PTHR43335:SF11">
    <property type="entry name" value="ABC TRANSPORTER RELATED"/>
    <property type="match status" value="1"/>
</dbReference>
<dbReference type="Proteomes" id="UP000293638">
    <property type="component" value="Unassembled WGS sequence"/>
</dbReference>
<comment type="caution">
    <text evidence="6">The sequence shown here is derived from an EMBL/GenBank/DDBJ whole genome shotgun (WGS) entry which is preliminary data.</text>
</comment>
<dbReference type="GO" id="GO:0016887">
    <property type="term" value="F:ATP hydrolysis activity"/>
    <property type="evidence" value="ECO:0007669"/>
    <property type="project" value="InterPro"/>
</dbReference>
<dbReference type="Gene3D" id="3.40.50.300">
    <property type="entry name" value="P-loop containing nucleotide triphosphate hydrolases"/>
    <property type="match status" value="1"/>
</dbReference>
<evidence type="ECO:0000259" key="5">
    <source>
        <dbReference type="PROSITE" id="PS50893"/>
    </source>
</evidence>
<dbReference type="PROSITE" id="PS00211">
    <property type="entry name" value="ABC_TRANSPORTER_1"/>
    <property type="match status" value="1"/>
</dbReference>
<sequence>MSTPTTSSSPVEFSHVSKWYGDTVALSDVSFALRPGVTGLLGHNGAGKSTSLSLLAGYTGPSQGSVRVLGKDPRTDPSVHEQLGVVPDGDGLWPFLTARQTVEMLASQRRVKDPAAAAVTALERVGLTGSADRKVNGFSKGMRQRVKLAQALAHDPQVLILDEPLNGLDPAQRRADVELIRRLGGEGRTVLVSSHVLTEVERMADRLLVVVNGRLVAEGTGAGIRDLMTDRPRSIRIRTPAARELGGRLLAEGVVHGVEIEEDVLVVQTLQALALAGRLPRLARELDVLVHRVEPQGEDLESVFSALTSSARGVGR</sequence>
<name>A0A4Q7NTU2_9ACTN</name>
<dbReference type="InterPro" id="IPR027417">
    <property type="entry name" value="P-loop_NTPase"/>
</dbReference>
<keyword evidence="4 6" id="KW-0067">ATP-binding</keyword>
<evidence type="ECO:0000313" key="7">
    <source>
        <dbReference type="Proteomes" id="UP000293638"/>
    </source>
</evidence>
<keyword evidence="7" id="KW-1185">Reference proteome</keyword>
<evidence type="ECO:0000256" key="1">
    <source>
        <dbReference type="ARBA" id="ARBA00005417"/>
    </source>
</evidence>
<reference evidence="6 7" key="1">
    <citation type="submission" date="2019-02" db="EMBL/GenBank/DDBJ databases">
        <title>Genomic Encyclopedia of Type Strains, Phase IV (KMG-IV): sequencing the most valuable type-strain genomes for metagenomic binning, comparative biology and taxonomic classification.</title>
        <authorList>
            <person name="Goeker M."/>
        </authorList>
    </citation>
    <scope>NUCLEOTIDE SEQUENCE [LARGE SCALE GENOMIC DNA]</scope>
    <source>
        <strain evidence="6 7">DSM 45622</strain>
    </source>
</reference>
<keyword evidence="2" id="KW-0813">Transport</keyword>
<gene>
    <name evidence="6" type="ORF">EV189_2022</name>
</gene>
<dbReference type="AlphaFoldDB" id="A0A4Q7NTU2"/>
<accession>A0A4Q7NTU2</accession>
<comment type="similarity">
    <text evidence="1">Belongs to the ABC transporter superfamily.</text>
</comment>